<feature type="compositionally biased region" description="Polar residues" evidence="1">
    <location>
        <begin position="373"/>
        <end position="389"/>
    </location>
</feature>
<keyword evidence="3" id="KW-1185">Reference proteome</keyword>
<dbReference type="OrthoDB" id="4121058at2759"/>
<proteinExistence type="predicted"/>
<evidence type="ECO:0000313" key="3">
    <source>
        <dbReference type="Proteomes" id="UP000076532"/>
    </source>
</evidence>
<protein>
    <submittedName>
        <fullName evidence="2">Uncharacterized protein</fullName>
    </submittedName>
</protein>
<accession>A0A166AKP4</accession>
<organism evidence="2 3">
    <name type="scientific">Athelia psychrophila</name>
    <dbReference type="NCBI Taxonomy" id="1759441"/>
    <lineage>
        <taxon>Eukaryota</taxon>
        <taxon>Fungi</taxon>
        <taxon>Dikarya</taxon>
        <taxon>Basidiomycota</taxon>
        <taxon>Agaricomycotina</taxon>
        <taxon>Agaricomycetes</taxon>
        <taxon>Agaricomycetidae</taxon>
        <taxon>Atheliales</taxon>
        <taxon>Atheliaceae</taxon>
        <taxon>Athelia</taxon>
    </lineage>
</organism>
<evidence type="ECO:0000256" key="1">
    <source>
        <dbReference type="SAM" id="MobiDB-lite"/>
    </source>
</evidence>
<name>A0A166AKP4_9AGAM</name>
<sequence>MDAKRKIEDLVDEKLDIKKAKIEDEIHCPTSVSALPPLRRALVPPVTHDTPQGFFTCHGTGLLKNAVPFMHDISHCFAVTTDAYTKTGRPVTRRTVPTKQTTVWWKAQCVFRGLSDAGSAAVLQARLEPAQNAGMTDELRAVETRLNAEFRAKNAEAHETLWKSLNFDQAKAAEHPARFLEEKYLPRKLACDAVLLDRHGVSYQEMNDAAEKLGLACEMAGQWTVVGPVEAVSAKVKEIHDMAKRAAVLANPRRLEVERTLEQAIDDKEARIAERHAQVVMGANADPDAEWDVSGTWAIDCPHFTSQWRDVSGSELDCQLVIAVDPGSGSRQMWACFQFLIYAGVFRFSKLGDVSAVKGTHNEPSRRGVTRASAGTISTSSNDRPSSGTRTWKYEWHGEYGFSGCSGGEFEEQHGYITFDEPKGTTLAGEFSAVASGEEFSFTGRKVSADIEDITGILNKSVSETEDDITASTANITAQDIAREWANSDRHVQNMSSGHDLSD</sequence>
<gene>
    <name evidence="2" type="ORF">FIBSPDRAFT_181820</name>
</gene>
<dbReference type="AlphaFoldDB" id="A0A166AKP4"/>
<reference evidence="2 3" key="1">
    <citation type="journal article" date="2016" name="Mol. Biol. Evol.">
        <title>Comparative Genomics of Early-Diverging Mushroom-Forming Fungi Provides Insights into the Origins of Lignocellulose Decay Capabilities.</title>
        <authorList>
            <person name="Nagy L.G."/>
            <person name="Riley R."/>
            <person name="Tritt A."/>
            <person name="Adam C."/>
            <person name="Daum C."/>
            <person name="Floudas D."/>
            <person name="Sun H."/>
            <person name="Yadav J.S."/>
            <person name="Pangilinan J."/>
            <person name="Larsson K.H."/>
            <person name="Matsuura K."/>
            <person name="Barry K."/>
            <person name="Labutti K."/>
            <person name="Kuo R."/>
            <person name="Ohm R.A."/>
            <person name="Bhattacharya S.S."/>
            <person name="Shirouzu T."/>
            <person name="Yoshinaga Y."/>
            <person name="Martin F.M."/>
            <person name="Grigoriev I.V."/>
            <person name="Hibbett D.S."/>
        </authorList>
    </citation>
    <scope>NUCLEOTIDE SEQUENCE [LARGE SCALE GENOMIC DNA]</scope>
    <source>
        <strain evidence="2 3">CBS 109695</strain>
    </source>
</reference>
<dbReference type="EMBL" id="KV417659">
    <property type="protein sequence ID" value="KZP11709.1"/>
    <property type="molecule type" value="Genomic_DNA"/>
</dbReference>
<dbReference type="Proteomes" id="UP000076532">
    <property type="component" value="Unassembled WGS sequence"/>
</dbReference>
<evidence type="ECO:0000313" key="2">
    <source>
        <dbReference type="EMBL" id="KZP11709.1"/>
    </source>
</evidence>
<feature type="region of interest" description="Disordered" evidence="1">
    <location>
        <begin position="359"/>
        <end position="389"/>
    </location>
</feature>